<dbReference type="AlphaFoldDB" id="Q0RAR9"/>
<dbReference type="HOGENOM" id="CLU_2806211_0_0_11"/>
<gene>
    <name evidence="2" type="ordered locus">FRAAL6848</name>
</gene>
<protein>
    <submittedName>
        <fullName evidence="2">Uncharacterized protein</fullName>
    </submittedName>
</protein>
<feature type="region of interest" description="Disordered" evidence="1">
    <location>
        <begin position="18"/>
        <end position="67"/>
    </location>
</feature>
<dbReference type="KEGG" id="fal:FRAAL6848"/>
<evidence type="ECO:0000313" key="2">
    <source>
        <dbReference type="EMBL" id="CAJ65471.1"/>
    </source>
</evidence>
<evidence type="ECO:0000256" key="1">
    <source>
        <dbReference type="SAM" id="MobiDB-lite"/>
    </source>
</evidence>
<dbReference type="STRING" id="326424.FRAAL6848"/>
<reference evidence="2 3" key="1">
    <citation type="journal article" date="2007" name="Genome Res.">
        <title>Genome characteristics of facultatively symbiotic Frankia sp. strains reflect host range and host plant biogeography.</title>
        <authorList>
            <person name="Normand P."/>
            <person name="Lapierre P."/>
            <person name="Tisa L.S."/>
            <person name="Gogarten J.P."/>
            <person name="Alloisio N."/>
            <person name="Bagnarol E."/>
            <person name="Bassi C.A."/>
            <person name="Berry A.M."/>
            <person name="Bickhart D.M."/>
            <person name="Choisne N."/>
            <person name="Couloux A."/>
            <person name="Cournoyer B."/>
            <person name="Cruveiller S."/>
            <person name="Daubin V."/>
            <person name="Demange N."/>
            <person name="Francino M.P."/>
            <person name="Goltsman E."/>
            <person name="Huang Y."/>
            <person name="Kopp O.R."/>
            <person name="Labarre L."/>
            <person name="Lapidus A."/>
            <person name="Lavire C."/>
            <person name="Marechal J."/>
            <person name="Martinez M."/>
            <person name="Mastronunzio J.E."/>
            <person name="Mullin B.C."/>
            <person name="Niemann J."/>
            <person name="Pujic P."/>
            <person name="Rawnsley T."/>
            <person name="Rouy Z."/>
            <person name="Schenowitz C."/>
            <person name="Sellstedt A."/>
            <person name="Tavares F."/>
            <person name="Tomkins J.P."/>
            <person name="Vallenet D."/>
            <person name="Valverde C."/>
            <person name="Wall L.G."/>
            <person name="Wang Y."/>
            <person name="Medigue C."/>
            <person name="Benson D.R."/>
        </authorList>
    </citation>
    <scope>NUCLEOTIDE SEQUENCE [LARGE SCALE GENOMIC DNA]</scope>
    <source>
        <strain evidence="3">DSM 45986 / CECT 9034 / ACN14a</strain>
    </source>
</reference>
<sequence>MGLWITFWWGCSSIRMVGPSTLGQPDSPGQLNGRSPVPGSRGGRRVGRGVTGVDEWPRSAGRGGVAR</sequence>
<dbReference type="EMBL" id="CT573213">
    <property type="protein sequence ID" value="CAJ65471.1"/>
    <property type="molecule type" value="Genomic_DNA"/>
</dbReference>
<proteinExistence type="predicted"/>
<name>Q0RAR9_FRAAA</name>
<dbReference type="Proteomes" id="UP000000657">
    <property type="component" value="Chromosome"/>
</dbReference>
<accession>Q0RAR9</accession>
<evidence type="ECO:0000313" key="3">
    <source>
        <dbReference type="Proteomes" id="UP000000657"/>
    </source>
</evidence>
<feature type="compositionally biased region" description="Polar residues" evidence="1">
    <location>
        <begin position="21"/>
        <end position="32"/>
    </location>
</feature>
<organism evidence="2 3">
    <name type="scientific">Frankia alni (strain DSM 45986 / CECT 9034 / ACN14a)</name>
    <dbReference type="NCBI Taxonomy" id="326424"/>
    <lineage>
        <taxon>Bacteria</taxon>
        <taxon>Bacillati</taxon>
        <taxon>Actinomycetota</taxon>
        <taxon>Actinomycetes</taxon>
        <taxon>Frankiales</taxon>
        <taxon>Frankiaceae</taxon>
        <taxon>Frankia</taxon>
    </lineage>
</organism>
<keyword evidence="3" id="KW-1185">Reference proteome</keyword>